<dbReference type="OrthoDB" id="1467124at2"/>
<keyword evidence="2" id="KW-1185">Reference proteome</keyword>
<comment type="caution">
    <text evidence="1">The sequence shown here is derived from an EMBL/GenBank/DDBJ whole genome shotgun (WGS) entry which is preliminary data.</text>
</comment>
<dbReference type="AlphaFoldDB" id="A0A2W1N5P5"/>
<accession>A0A2W1N5P5</accession>
<evidence type="ECO:0008006" key="3">
    <source>
        <dbReference type="Google" id="ProtNLM"/>
    </source>
</evidence>
<dbReference type="RefSeq" id="WP_111061361.1">
    <property type="nucleotide sequence ID" value="NZ_JBHUCU010000007.1"/>
</dbReference>
<dbReference type="EMBL" id="QKSB01000001">
    <property type="protein sequence ID" value="PZE18461.1"/>
    <property type="molecule type" value="Genomic_DNA"/>
</dbReference>
<sequence>MKDNKLIPLGLLFFLFSCGPAKFVEPIPAKQLSVGAHFGGPLLNLGVPIPIPLSAIEIGYGIDSNTTAFTSLHTTAILYGNIQIDGGVTYKFMQQKKYIPNLSVTPAFNFIYSVSENTAKFWPVLDLNAYWNYGKRKNYFYLGINNYFELSKTMANNQAQAHHWLINPQIGHVLKGKKGKSQLSIELKWLGPNLDNSYDFIPYSTSLFGKNGASGVFIGYRYLLNFKK</sequence>
<dbReference type="PROSITE" id="PS51257">
    <property type="entry name" value="PROKAR_LIPOPROTEIN"/>
    <property type="match status" value="1"/>
</dbReference>
<dbReference type="Proteomes" id="UP000249248">
    <property type="component" value="Unassembled WGS sequence"/>
</dbReference>
<evidence type="ECO:0000313" key="2">
    <source>
        <dbReference type="Proteomes" id="UP000249248"/>
    </source>
</evidence>
<reference evidence="1 2" key="1">
    <citation type="submission" date="2018-06" db="EMBL/GenBank/DDBJ databases">
        <title>The draft genome sequence of Crocinitomix sp. SM1701.</title>
        <authorList>
            <person name="Zhang X."/>
        </authorList>
    </citation>
    <scope>NUCLEOTIDE SEQUENCE [LARGE SCALE GENOMIC DNA]</scope>
    <source>
        <strain evidence="1 2">SM1701</strain>
    </source>
</reference>
<gene>
    <name evidence="1" type="ORF">DNU06_01105</name>
</gene>
<evidence type="ECO:0000313" key="1">
    <source>
        <dbReference type="EMBL" id="PZE18461.1"/>
    </source>
</evidence>
<organism evidence="1 2">
    <name type="scientific">Putridiphycobacter roseus</name>
    <dbReference type="NCBI Taxonomy" id="2219161"/>
    <lineage>
        <taxon>Bacteria</taxon>
        <taxon>Pseudomonadati</taxon>
        <taxon>Bacteroidota</taxon>
        <taxon>Flavobacteriia</taxon>
        <taxon>Flavobacteriales</taxon>
        <taxon>Crocinitomicaceae</taxon>
        <taxon>Putridiphycobacter</taxon>
    </lineage>
</organism>
<protein>
    <recommendedName>
        <fullName evidence="3">Outer membrane protein beta-barrel domain-containing protein</fullName>
    </recommendedName>
</protein>
<name>A0A2W1N5P5_9FLAO</name>
<proteinExistence type="predicted"/>